<comment type="subcellular location">
    <subcellularLocation>
        <location evidence="1 8">Cell outer membrane</location>
        <topology evidence="1 8">Multi-pass membrane protein</topology>
    </subcellularLocation>
</comment>
<dbReference type="Gene3D" id="2.60.40.1120">
    <property type="entry name" value="Carboxypeptidase-like, regulatory domain"/>
    <property type="match status" value="1"/>
</dbReference>
<dbReference type="Pfam" id="PF07715">
    <property type="entry name" value="Plug"/>
    <property type="match status" value="1"/>
</dbReference>
<evidence type="ECO:0000256" key="6">
    <source>
        <dbReference type="ARBA" id="ARBA00023136"/>
    </source>
</evidence>
<dbReference type="NCBIfam" id="TIGR04057">
    <property type="entry name" value="SusC_RagA_signa"/>
    <property type="match status" value="1"/>
</dbReference>
<dbReference type="OrthoDB" id="9768177at2"/>
<dbReference type="InterPro" id="IPR036942">
    <property type="entry name" value="Beta-barrel_TonB_sf"/>
</dbReference>
<evidence type="ECO:0000256" key="9">
    <source>
        <dbReference type="RuleBase" id="RU003357"/>
    </source>
</evidence>
<dbReference type="PROSITE" id="PS52016">
    <property type="entry name" value="TONB_DEPENDENT_REC_3"/>
    <property type="match status" value="1"/>
</dbReference>
<evidence type="ECO:0000259" key="10">
    <source>
        <dbReference type="Pfam" id="PF00593"/>
    </source>
</evidence>
<keyword evidence="13" id="KW-1185">Reference proteome</keyword>
<keyword evidence="3 8" id="KW-1134">Transmembrane beta strand</keyword>
<dbReference type="EMBL" id="PVTE01000007">
    <property type="protein sequence ID" value="PRY40039.1"/>
    <property type="molecule type" value="Genomic_DNA"/>
</dbReference>
<evidence type="ECO:0000256" key="7">
    <source>
        <dbReference type="ARBA" id="ARBA00023237"/>
    </source>
</evidence>
<dbReference type="SUPFAM" id="SSF49464">
    <property type="entry name" value="Carboxypeptidase regulatory domain-like"/>
    <property type="match status" value="1"/>
</dbReference>
<dbReference type="InterPro" id="IPR039426">
    <property type="entry name" value="TonB-dep_rcpt-like"/>
</dbReference>
<evidence type="ECO:0000256" key="5">
    <source>
        <dbReference type="ARBA" id="ARBA00023077"/>
    </source>
</evidence>
<proteinExistence type="inferred from homology"/>
<keyword evidence="2 8" id="KW-0813">Transport</keyword>
<keyword evidence="6 8" id="KW-0472">Membrane</keyword>
<dbReference type="Gene3D" id="2.40.170.20">
    <property type="entry name" value="TonB-dependent receptor, beta-barrel domain"/>
    <property type="match status" value="1"/>
</dbReference>
<dbReference type="Pfam" id="PF13715">
    <property type="entry name" value="CarbopepD_reg_2"/>
    <property type="match status" value="1"/>
</dbReference>
<dbReference type="InterPro" id="IPR023997">
    <property type="entry name" value="TonB-dep_OMP_SusC/RagA_CS"/>
</dbReference>
<dbReference type="AlphaFoldDB" id="A0A2T0T331"/>
<sequence length="1015" mass="111243">MQKPASVRYPARYRTASWAILSGLVWLISIQGIRAQSSVEHLLKGVVRAKDGDVLPGSSVVFKGQTRGTSTDGNGAFSLDVKAADVLVVSAIGYQSTEVTVGNQSSIIVTLNESASQLNEVVIVGYGTQDRKDLVGAVSQVNADEIKNRPVASFDQQLQGRAAGVQVAANTGVPGDGIFFRIRGTTSINASNDPLYVVDGVFVNNQSLQKITTQGQANNPLADINPADIESISILKDAEATAIYGARAANGVVLITTKRGAYNSKPKVSLNLSGGQAWAPKLWDLVTGPEHATIINEAWINDGKSAATRPFRPKSEGGRGLPEEQPIYDRLGDIFRTGALQNYDLSVAGGNANTRYYIGGGYTSQQATLRTNDFNRASFKLNLDQDITDRIKIGTSNILSQSKRTNARVGDGPQGGILQAALHTPTYLPKFNDDGTYAKWAGFDNLDVLINNTDMHSISTRYIGNIYGEYEIIKGLKLRSSWSLDYNNYDEYEYWNTLTNRGSASKGLATSSISTNTIWINEQTLNYRRAFGSQHTFSALLGNTLQGNVSTQTFAQGTNFPSDAFRQIASASVTTASSNRYAYNLTSFFGRVDYSFARKYFLEASLRADASSKFAEGKRWGYFPSVGVAWQLKQENFLKDVGFLSDLKLRASVGYTGNQNGIDNYAARGLWGGGFNYQDSPGTFPVQLANPNLKWETTRQANIGLNIGLLNNRIGLELNAYHKYTYDLLLQVPLAQSSGFASIYQNNGAVSNRGLEFAVNSLNINRGGLQWNTSFNIATNINRIEQLSIPVDASYSAERMQQGQPFHAFYVYKQLYVDPQTGNAVYEDVNKDGQITANDRQFYGSALPTLFGGLNNTLSYKGFDLSVFFNFQTGNKVYNSNRFFQESGGTRDERRAINKNQLNRWQKPGDITDVPRVTTIGTNYNLSPISRFVEDGSFLRLNSLVIGYTIPKAILNRIGIASARVYYSGSNLWLLSRYQGPDPEVNVTANPTTQGYDLGTPPQPRTAQFGLNITL</sequence>
<protein>
    <submittedName>
        <fullName evidence="12">TonB-linked SusC/RagA family outer membrane protein</fullName>
    </submittedName>
</protein>
<dbReference type="InterPro" id="IPR000531">
    <property type="entry name" value="Beta-barrel_TonB"/>
</dbReference>
<dbReference type="FunFam" id="2.170.130.10:FF:000008">
    <property type="entry name" value="SusC/RagA family TonB-linked outer membrane protein"/>
    <property type="match status" value="1"/>
</dbReference>
<comment type="caution">
    <text evidence="12">The sequence shown here is derived from an EMBL/GenBank/DDBJ whole genome shotgun (WGS) entry which is preliminary data.</text>
</comment>
<evidence type="ECO:0000259" key="11">
    <source>
        <dbReference type="Pfam" id="PF07715"/>
    </source>
</evidence>
<dbReference type="SUPFAM" id="SSF56935">
    <property type="entry name" value="Porins"/>
    <property type="match status" value="1"/>
</dbReference>
<accession>A0A2T0T331</accession>
<evidence type="ECO:0000256" key="2">
    <source>
        <dbReference type="ARBA" id="ARBA00022448"/>
    </source>
</evidence>
<evidence type="ECO:0000256" key="4">
    <source>
        <dbReference type="ARBA" id="ARBA00022692"/>
    </source>
</evidence>
<dbReference type="GO" id="GO:0009279">
    <property type="term" value="C:cell outer membrane"/>
    <property type="evidence" value="ECO:0007669"/>
    <property type="project" value="UniProtKB-SubCell"/>
</dbReference>
<organism evidence="12 13">
    <name type="scientific">Spirosoma oryzae</name>
    <dbReference type="NCBI Taxonomy" id="1469603"/>
    <lineage>
        <taxon>Bacteria</taxon>
        <taxon>Pseudomonadati</taxon>
        <taxon>Bacteroidota</taxon>
        <taxon>Cytophagia</taxon>
        <taxon>Cytophagales</taxon>
        <taxon>Cytophagaceae</taxon>
        <taxon>Spirosoma</taxon>
    </lineage>
</organism>
<dbReference type="Proteomes" id="UP000238375">
    <property type="component" value="Unassembled WGS sequence"/>
</dbReference>
<evidence type="ECO:0000313" key="13">
    <source>
        <dbReference type="Proteomes" id="UP000238375"/>
    </source>
</evidence>
<feature type="domain" description="TonB-dependent receptor-like beta-barrel" evidence="10">
    <location>
        <begin position="431"/>
        <end position="870"/>
    </location>
</feature>
<name>A0A2T0T331_9BACT</name>
<dbReference type="NCBIfam" id="TIGR04056">
    <property type="entry name" value="OMP_RagA_SusC"/>
    <property type="match status" value="1"/>
</dbReference>
<evidence type="ECO:0000256" key="3">
    <source>
        <dbReference type="ARBA" id="ARBA00022452"/>
    </source>
</evidence>
<evidence type="ECO:0000313" key="12">
    <source>
        <dbReference type="EMBL" id="PRY40039.1"/>
    </source>
</evidence>
<comment type="similarity">
    <text evidence="8 9">Belongs to the TonB-dependent receptor family.</text>
</comment>
<dbReference type="InterPro" id="IPR008969">
    <property type="entry name" value="CarboxyPept-like_regulatory"/>
</dbReference>
<dbReference type="RefSeq" id="WP_106137668.1">
    <property type="nucleotide sequence ID" value="NZ_PVTE01000007.1"/>
</dbReference>
<dbReference type="Gene3D" id="2.170.130.10">
    <property type="entry name" value="TonB-dependent receptor, plug domain"/>
    <property type="match status" value="1"/>
</dbReference>
<reference evidence="12 13" key="1">
    <citation type="submission" date="2018-03" db="EMBL/GenBank/DDBJ databases">
        <title>Genomic Encyclopedia of Archaeal and Bacterial Type Strains, Phase II (KMG-II): from individual species to whole genera.</title>
        <authorList>
            <person name="Goeker M."/>
        </authorList>
    </citation>
    <scope>NUCLEOTIDE SEQUENCE [LARGE SCALE GENOMIC DNA]</scope>
    <source>
        <strain evidence="12 13">DSM 28354</strain>
    </source>
</reference>
<evidence type="ECO:0000256" key="8">
    <source>
        <dbReference type="PROSITE-ProRule" id="PRU01360"/>
    </source>
</evidence>
<dbReference type="InterPro" id="IPR012910">
    <property type="entry name" value="Plug_dom"/>
</dbReference>
<gene>
    <name evidence="12" type="ORF">CLV58_107133</name>
</gene>
<dbReference type="Pfam" id="PF00593">
    <property type="entry name" value="TonB_dep_Rec_b-barrel"/>
    <property type="match status" value="1"/>
</dbReference>
<keyword evidence="7 8" id="KW-0998">Cell outer membrane</keyword>
<feature type="domain" description="TonB-dependent receptor plug" evidence="11">
    <location>
        <begin position="131"/>
        <end position="252"/>
    </location>
</feature>
<dbReference type="InterPro" id="IPR037066">
    <property type="entry name" value="Plug_dom_sf"/>
</dbReference>
<dbReference type="InterPro" id="IPR023996">
    <property type="entry name" value="TonB-dep_OMP_SusC/RagA"/>
</dbReference>
<keyword evidence="5 9" id="KW-0798">TonB box</keyword>
<evidence type="ECO:0000256" key="1">
    <source>
        <dbReference type="ARBA" id="ARBA00004571"/>
    </source>
</evidence>
<keyword evidence="4 8" id="KW-0812">Transmembrane</keyword>